<comment type="subcellular location">
    <subcellularLocation>
        <location evidence="1">Secreted</location>
    </subcellularLocation>
</comment>
<organism evidence="11">
    <name type="scientific">Oppiella nova</name>
    <dbReference type="NCBI Taxonomy" id="334625"/>
    <lineage>
        <taxon>Eukaryota</taxon>
        <taxon>Metazoa</taxon>
        <taxon>Ecdysozoa</taxon>
        <taxon>Arthropoda</taxon>
        <taxon>Chelicerata</taxon>
        <taxon>Arachnida</taxon>
        <taxon>Acari</taxon>
        <taxon>Acariformes</taxon>
        <taxon>Sarcoptiformes</taxon>
        <taxon>Oribatida</taxon>
        <taxon>Brachypylina</taxon>
        <taxon>Oppioidea</taxon>
        <taxon>Oppiidae</taxon>
        <taxon>Oppiella</taxon>
    </lineage>
</organism>
<feature type="domain" description="Peptidase S1" evidence="10">
    <location>
        <begin position="78"/>
        <end position="319"/>
    </location>
</feature>
<evidence type="ECO:0000256" key="5">
    <source>
        <dbReference type="ARBA" id="ARBA00022801"/>
    </source>
</evidence>
<dbReference type="SUPFAM" id="SSF50494">
    <property type="entry name" value="Trypsin-like serine proteases"/>
    <property type="match status" value="1"/>
</dbReference>
<sequence>MEWRARVGRPVRVYANSRTPICGTPVSGQTDAHCPPSYAVIPNTNSCKSCYTRPTTHRKRSENEVELLDMLYPAAYRIVMGNSVRVGQIPWMCSIYYRGHFVCGGSIIDNKHVITAAHCFDNSRWTDYLIHMNCCHRKASDYHIRVGSIRLYNGSVYRVSHILAHERYFQPRIYHDLAIIRCKHDIVFSDEIAPVCLPKRRWLNKTHIWHKIAFVSGFGDTLFGGSQASVLQEVDLNIVNNTYCEHNYKNLIESGRKYPIGMKRSIICAGYEEGGKDACQGDSGGPLTAHFNSIAYLLGVVSFGFQCAQPYFPGIGFMI</sequence>
<evidence type="ECO:0000259" key="10">
    <source>
        <dbReference type="PROSITE" id="PS50240"/>
    </source>
</evidence>
<dbReference type="InterPro" id="IPR001314">
    <property type="entry name" value="Peptidase_S1A"/>
</dbReference>
<evidence type="ECO:0000256" key="9">
    <source>
        <dbReference type="RuleBase" id="RU363034"/>
    </source>
</evidence>
<gene>
    <name evidence="11" type="ORF">ONB1V03_LOCUS1349</name>
</gene>
<dbReference type="InterPro" id="IPR033116">
    <property type="entry name" value="TRYPSIN_SER"/>
</dbReference>
<keyword evidence="2" id="KW-0964">Secreted</keyword>
<dbReference type="GO" id="GO:0005576">
    <property type="term" value="C:extracellular region"/>
    <property type="evidence" value="ECO:0007669"/>
    <property type="project" value="UniProtKB-SubCell"/>
</dbReference>
<dbReference type="GO" id="GO:0006508">
    <property type="term" value="P:proteolysis"/>
    <property type="evidence" value="ECO:0007669"/>
    <property type="project" value="UniProtKB-KW"/>
</dbReference>
<dbReference type="CDD" id="cd00190">
    <property type="entry name" value="Tryp_SPc"/>
    <property type="match status" value="1"/>
</dbReference>
<reference evidence="11" key="1">
    <citation type="submission" date="2020-11" db="EMBL/GenBank/DDBJ databases">
        <authorList>
            <person name="Tran Van P."/>
        </authorList>
    </citation>
    <scope>NUCLEOTIDE SEQUENCE</scope>
</reference>
<dbReference type="Gene3D" id="2.40.10.10">
    <property type="entry name" value="Trypsin-like serine proteases"/>
    <property type="match status" value="1"/>
</dbReference>
<dbReference type="PROSITE" id="PS50240">
    <property type="entry name" value="TRYPSIN_DOM"/>
    <property type="match status" value="1"/>
</dbReference>
<evidence type="ECO:0000256" key="7">
    <source>
        <dbReference type="ARBA" id="ARBA00023145"/>
    </source>
</evidence>
<protein>
    <recommendedName>
        <fullName evidence="10">Peptidase S1 domain-containing protein</fullName>
    </recommendedName>
</protein>
<dbReference type="InterPro" id="IPR009003">
    <property type="entry name" value="Peptidase_S1_PA"/>
</dbReference>
<keyword evidence="7" id="KW-0865">Zymogen</keyword>
<dbReference type="PRINTS" id="PR00722">
    <property type="entry name" value="CHYMOTRYPSIN"/>
</dbReference>
<evidence type="ECO:0000256" key="1">
    <source>
        <dbReference type="ARBA" id="ARBA00004613"/>
    </source>
</evidence>
<dbReference type="FunFam" id="2.40.10.10:FF:000146">
    <property type="entry name" value="Serine protease 53"/>
    <property type="match status" value="1"/>
</dbReference>
<dbReference type="Pfam" id="PF00089">
    <property type="entry name" value="Trypsin"/>
    <property type="match status" value="1"/>
</dbReference>
<dbReference type="InterPro" id="IPR018114">
    <property type="entry name" value="TRYPSIN_HIS"/>
</dbReference>
<dbReference type="PANTHER" id="PTHR24253">
    <property type="entry name" value="TRANSMEMBRANE PROTEASE SERINE"/>
    <property type="match status" value="1"/>
</dbReference>
<evidence type="ECO:0000313" key="11">
    <source>
        <dbReference type="EMBL" id="CAD7638346.1"/>
    </source>
</evidence>
<evidence type="ECO:0000256" key="6">
    <source>
        <dbReference type="ARBA" id="ARBA00022825"/>
    </source>
</evidence>
<keyword evidence="8" id="KW-1015">Disulfide bond</keyword>
<dbReference type="PROSITE" id="PS00134">
    <property type="entry name" value="TRYPSIN_HIS"/>
    <property type="match status" value="1"/>
</dbReference>
<evidence type="ECO:0000313" key="12">
    <source>
        <dbReference type="Proteomes" id="UP000728032"/>
    </source>
</evidence>
<dbReference type="InterPro" id="IPR001254">
    <property type="entry name" value="Trypsin_dom"/>
</dbReference>
<dbReference type="EMBL" id="CAJPVJ010000220">
    <property type="protein sequence ID" value="CAG2161747.1"/>
    <property type="molecule type" value="Genomic_DNA"/>
</dbReference>
<evidence type="ECO:0000256" key="4">
    <source>
        <dbReference type="ARBA" id="ARBA00022729"/>
    </source>
</evidence>
<evidence type="ECO:0000256" key="3">
    <source>
        <dbReference type="ARBA" id="ARBA00022670"/>
    </source>
</evidence>
<dbReference type="OrthoDB" id="6485747at2759"/>
<accession>A0A7R9QAA5</accession>
<dbReference type="SMART" id="SM00020">
    <property type="entry name" value="Tryp_SPc"/>
    <property type="match status" value="1"/>
</dbReference>
<keyword evidence="3 9" id="KW-0645">Protease</keyword>
<keyword evidence="6 9" id="KW-0720">Serine protease</keyword>
<evidence type="ECO:0000256" key="2">
    <source>
        <dbReference type="ARBA" id="ARBA00022525"/>
    </source>
</evidence>
<dbReference type="EMBL" id="OC915045">
    <property type="protein sequence ID" value="CAD7638346.1"/>
    <property type="molecule type" value="Genomic_DNA"/>
</dbReference>
<dbReference type="PANTHER" id="PTHR24253:SF153">
    <property type="entry name" value="SERINE PROTEASE HEPSIN"/>
    <property type="match status" value="1"/>
</dbReference>
<keyword evidence="12" id="KW-1185">Reference proteome</keyword>
<dbReference type="InterPro" id="IPR043504">
    <property type="entry name" value="Peptidase_S1_PA_chymotrypsin"/>
</dbReference>
<proteinExistence type="predicted"/>
<name>A0A7R9QAA5_9ACAR</name>
<keyword evidence="5 9" id="KW-0378">Hydrolase</keyword>
<dbReference type="AlphaFoldDB" id="A0A7R9QAA5"/>
<dbReference type="Proteomes" id="UP000728032">
    <property type="component" value="Unassembled WGS sequence"/>
</dbReference>
<dbReference type="GO" id="GO:0004252">
    <property type="term" value="F:serine-type endopeptidase activity"/>
    <property type="evidence" value="ECO:0007669"/>
    <property type="project" value="InterPro"/>
</dbReference>
<dbReference type="PROSITE" id="PS00135">
    <property type="entry name" value="TRYPSIN_SER"/>
    <property type="match status" value="1"/>
</dbReference>
<keyword evidence="4" id="KW-0732">Signal</keyword>
<evidence type="ECO:0000256" key="8">
    <source>
        <dbReference type="ARBA" id="ARBA00023157"/>
    </source>
</evidence>